<dbReference type="AlphaFoldDB" id="A0A5B7BBL7"/>
<evidence type="ECO:0000259" key="3">
    <source>
        <dbReference type="Pfam" id="PF13962"/>
    </source>
</evidence>
<name>A0A5B7BBL7_DAVIN</name>
<dbReference type="GO" id="GO:0016020">
    <property type="term" value="C:membrane"/>
    <property type="evidence" value="ECO:0007669"/>
    <property type="project" value="TreeGrafter"/>
</dbReference>
<dbReference type="EMBL" id="GHES01035761">
    <property type="protein sequence ID" value="MPA66320.1"/>
    <property type="molecule type" value="Transcribed_RNA"/>
</dbReference>
<accession>A0A5B7BBL7</accession>
<keyword evidence="2" id="KW-1133">Transmembrane helix</keyword>
<proteinExistence type="predicted"/>
<feature type="transmembrane region" description="Helical" evidence="2">
    <location>
        <begin position="663"/>
        <end position="686"/>
    </location>
</feature>
<dbReference type="Pfam" id="PF13962">
    <property type="entry name" value="PGG"/>
    <property type="match status" value="1"/>
</dbReference>
<feature type="compositionally biased region" description="Basic and acidic residues" evidence="1">
    <location>
        <begin position="393"/>
        <end position="408"/>
    </location>
</feature>
<feature type="transmembrane region" description="Helical" evidence="2">
    <location>
        <begin position="706"/>
        <end position="730"/>
    </location>
</feature>
<evidence type="ECO:0000313" key="4">
    <source>
        <dbReference type="EMBL" id="MPA66320.1"/>
    </source>
</evidence>
<feature type="transmembrane region" description="Helical" evidence="2">
    <location>
        <begin position="736"/>
        <end position="756"/>
    </location>
</feature>
<evidence type="ECO:0000256" key="2">
    <source>
        <dbReference type="SAM" id="Phobius"/>
    </source>
</evidence>
<sequence>MANTSDSSLSIQQQYIPLFDGKNYDFWCVKMKTIFLSLDLWELVEKGYVEPDSSTTLTKAQQRQLKKQQQKNASALSKIQQGVSDSIFPIIMSVTTAKDAWDRLQQKYQENLEGQDQQKKGKEKKAGTTSNKGKGKIAGTRRKNEKDNIAGTEEEEIEEKDWIQYLPLYKAVDSGQWKDAKQILQGDSNKLTAIISGDGNIALHVAALAGHVKTVKGLVKRMEANDLALQSNKYKNTALHVASYGGFIDIAKILVSKNRDLLEAKGWISLPVVEASFDGDKNMVQYLYSMTKKEALDPNNRNTRKNGVSLLVGCINAEIYDIALELLSQFKSLADSEDTGGASALMALAKKASAFPSGSQLTFWQRWIYSRICVQPPHASTNIHGDIESPDEGSVHGDIESTHEGPTDRGKMITRGLKELLGCFGISSKLFATIPVIKHIYDEKLKHVQAYKLLVCVCERMLYHDPSQFGTNKVYKAIVEATRNGIVEFISEIIKTYPYIAWKFDDDGRRIFNYAILHRQEKIFNLLYGMGGKKKILAKKTDKDGNNMLHQVALTLHASSQLGRISGAALQMQRELQWFKEVENIVPQDYKENKNKEKKTPRALFTEEHKKLVEEGEKWMKDTAQSCTVVAALIATIMFAAAFTVPGGDNQDTGIPIYLHHNFFLIFIISDALSLFSSSISVLMFLAILTSRYREEDFLKSLPRKLIIGLSTLFFSILTMMTTFGTTLVILLRGRVLLWIPIPIIAVASIPVILFIRLQFRLLFEIFVSTCGRGIFERQPDRKAINPIFWDRICVISLPSPWEWWHKRE</sequence>
<feature type="region of interest" description="Disordered" evidence="1">
    <location>
        <begin position="388"/>
        <end position="408"/>
    </location>
</feature>
<dbReference type="InterPro" id="IPR036770">
    <property type="entry name" value="Ankyrin_rpt-contain_sf"/>
</dbReference>
<dbReference type="InterPro" id="IPR026961">
    <property type="entry name" value="PGG_dom"/>
</dbReference>
<evidence type="ECO:0000256" key="1">
    <source>
        <dbReference type="SAM" id="MobiDB-lite"/>
    </source>
</evidence>
<dbReference type="PANTHER" id="PTHR24177">
    <property type="entry name" value="CASKIN"/>
    <property type="match status" value="1"/>
</dbReference>
<keyword evidence="2" id="KW-0812">Transmembrane</keyword>
<dbReference type="Pfam" id="PF14223">
    <property type="entry name" value="Retrotran_gag_2"/>
    <property type="match status" value="1"/>
</dbReference>
<dbReference type="Gene3D" id="1.25.40.20">
    <property type="entry name" value="Ankyrin repeat-containing domain"/>
    <property type="match status" value="1"/>
</dbReference>
<feature type="compositionally biased region" description="Basic and acidic residues" evidence="1">
    <location>
        <begin position="116"/>
        <end position="126"/>
    </location>
</feature>
<organism evidence="4">
    <name type="scientific">Davidia involucrata</name>
    <name type="common">Dove tree</name>
    <dbReference type="NCBI Taxonomy" id="16924"/>
    <lineage>
        <taxon>Eukaryota</taxon>
        <taxon>Viridiplantae</taxon>
        <taxon>Streptophyta</taxon>
        <taxon>Embryophyta</taxon>
        <taxon>Tracheophyta</taxon>
        <taxon>Spermatophyta</taxon>
        <taxon>Magnoliopsida</taxon>
        <taxon>eudicotyledons</taxon>
        <taxon>Gunneridae</taxon>
        <taxon>Pentapetalae</taxon>
        <taxon>asterids</taxon>
        <taxon>Cornales</taxon>
        <taxon>Nyssaceae</taxon>
        <taxon>Davidia</taxon>
    </lineage>
</organism>
<reference evidence="4" key="1">
    <citation type="submission" date="2019-08" db="EMBL/GenBank/DDBJ databases">
        <title>Reference gene set and small RNA set construction with multiple tissues from Davidia involucrata Baill.</title>
        <authorList>
            <person name="Yang H."/>
            <person name="Zhou C."/>
            <person name="Li G."/>
            <person name="Wang J."/>
            <person name="Gao P."/>
            <person name="Wang M."/>
            <person name="Wang R."/>
            <person name="Zhao Y."/>
        </authorList>
    </citation>
    <scope>NUCLEOTIDE SEQUENCE</scope>
    <source>
        <tissue evidence="4">Mixed with DoveR01_LX</tissue>
    </source>
</reference>
<gene>
    <name evidence="4" type="ORF">Din_035761</name>
</gene>
<feature type="domain" description="PGG" evidence="3">
    <location>
        <begin position="617"/>
        <end position="729"/>
    </location>
</feature>
<dbReference type="SMART" id="SM00248">
    <property type="entry name" value="ANK"/>
    <property type="match status" value="3"/>
</dbReference>
<dbReference type="PANTHER" id="PTHR24177:SF33">
    <property type="entry name" value="ANKYRIN REPEAT FAMILY PROTEIN"/>
    <property type="match status" value="1"/>
</dbReference>
<dbReference type="SUPFAM" id="SSF48403">
    <property type="entry name" value="Ankyrin repeat"/>
    <property type="match status" value="1"/>
</dbReference>
<keyword evidence="2" id="KW-0472">Membrane</keyword>
<dbReference type="InterPro" id="IPR002110">
    <property type="entry name" value="Ankyrin_rpt"/>
</dbReference>
<feature type="region of interest" description="Disordered" evidence="1">
    <location>
        <begin position="110"/>
        <end position="152"/>
    </location>
</feature>
<dbReference type="Pfam" id="PF12796">
    <property type="entry name" value="Ank_2"/>
    <property type="match status" value="1"/>
</dbReference>
<protein>
    <recommendedName>
        <fullName evidence="3">PGG domain-containing protein</fullName>
    </recommendedName>
</protein>